<sequence>MATLLWGFGQFMVDPSTHVLQDLLEPKLSPSPHIPNENIQYDQSEANIVEEIDEMLSELQEKINTTERHNTLSVETEVSLSFYSLGVQSCEKVEREVVSVGVQCSRVQSARRVDQGTRVSRARLRDRGAGPSTASVALNRDAHTSTDPRQLCDHHRRILHHLKHWSVKHTHQLSRGGSTNLVASIKSLFKNFLTYFRFDKIENIPYFFNSPSRNFKMYRTASFDDFLKDNYRATF</sequence>
<proteinExistence type="predicted"/>
<feature type="region of interest" description="Disordered" evidence="1">
    <location>
        <begin position="124"/>
        <end position="147"/>
    </location>
</feature>
<reference evidence="2 3" key="1">
    <citation type="submission" date="2021-06" db="EMBL/GenBank/DDBJ databases">
        <title>A haploid diamondback moth (Plutella xylostella L.) genome assembly resolves 31 chromosomes and identifies a diamide resistance mutation.</title>
        <authorList>
            <person name="Ward C.M."/>
            <person name="Perry K.D."/>
            <person name="Baker G."/>
            <person name="Powis K."/>
            <person name="Heckel D.G."/>
            <person name="Baxter S.W."/>
        </authorList>
    </citation>
    <scope>NUCLEOTIDE SEQUENCE [LARGE SCALE GENOMIC DNA]</scope>
    <source>
        <strain evidence="2 3">LV</strain>
        <tissue evidence="2">Single pupa</tissue>
    </source>
</reference>
<dbReference type="EMBL" id="JAHIBW010000010">
    <property type="protein sequence ID" value="KAG7307301.1"/>
    <property type="molecule type" value="Genomic_DNA"/>
</dbReference>
<evidence type="ECO:0000313" key="2">
    <source>
        <dbReference type="EMBL" id="KAG7307301.1"/>
    </source>
</evidence>
<evidence type="ECO:0000256" key="1">
    <source>
        <dbReference type="SAM" id="MobiDB-lite"/>
    </source>
</evidence>
<dbReference type="Proteomes" id="UP000823941">
    <property type="component" value="Chromosome 10"/>
</dbReference>
<keyword evidence="3" id="KW-1185">Reference proteome</keyword>
<organism evidence="2 3">
    <name type="scientific">Plutella xylostella</name>
    <name type="common">Diamondback moth</name>
    <name type="synonym">Plutella maculipennis</name>
    <dbReference type="NCBI Taxonomy" id="51655"/>
    <lineage>
        <taxon>Eukaryota</taxon>
        <taxon>Metazoa</taxon>
        <taxon>Ecdysozoa</taxon>
        <taxon>Arthropoda</taxon>
        <taxon>Hexapoda</taxon>
        <taxon>Insecta</taxon>
        <taxon>Pterygota</taxon>
        <taxon>Neoptera</taxon>
        <taxon>Endopterygota</taxon>
        <taxon>Lepidoptera</taxon>
        <taxon>Glossata</taxon>
        <taxon>Ditrysia</taxon>
        <taxon>Yponomeutoidea</taxon>
        <taxon>Plutellidae</taxon>
        <taxon>Plutella</taxon>
    </lineage>
</organism>
<gene>
    <name evidence="2" type="ORF">JYU34_007466</name>
</gene>
<protein>
    <submittedName>
        <fullName evidence="2">Uncharacterized protein</fullName>
    </submittedName>
</protein>
<evidence type="ECO:0000313" key="3">
    <source>
        <dbReference type="Proteomes" id="UP000823941"/>
    </source>
</evidence>
<accession>A0ABQ7QQI5</accession>
<comment type="caution">
    <text evidence="2">The sequence shown here is derived from an EMBL/GenBank/DDBJ whole genome shotgun (WGS) entry which is preliminary data.</text>
</comment>
<name>A0ABQ7QQI5_PLUXY</name>